<dbReference type="EMBL" id="CM016555">
    <property type="protein sequence ID" value="TKW21885.1"/>
    <property type="molecule type" value="Genomic_DNA"/>
</dbReference>
<dbReference type="Gramene" id="TKW21885">
    <property type="protein sequence ID" value="TKW21885"/>
    <property type="gene ID" value="SEVIR_4G150300v2"/>
</dbReference>
<gene>
    <name evidence="2" type="ORF">SEVIR_4G150300v2</name>
</gene>
<name>A0A4U6V1L7_SETVI</name>
<keyword evidence="3" id="KW-1185">Reference proteome</keyword>
<evidence type="ECO:0000313" key="3">
    <source>
        <dbReference type="Proteomes" id="UP000298652"/>
    </source>
</evidence>
<protein>
    <submittedName>
        <fullName evidence="2">Uncharacterized protein</fullName>
    </submittedName>
</protein>
<feature type="compositionally biased region" description="Low complexity" evidence="1">
    <location>
        <begin position="41"/>
        <end position="58"/>
    </location>
</feature>
<evidence type="ECO:0000313" key="2">
    <source>
        <dbReference type="EMBL" id="TKW21885.1"/>
    </source>
</evidence>
<evidence type="ECO:0000256" key="1">
    <source>
        <dbReference type="SAM" id="MobiDB-lite"/>
    </source>
</evidence>
<feature type="region of interest" description="Disordered" evidence="1">
    <location>
        <begin position="1"/>
        <end position="103"/>
    </location>
</feature>
<sequence>MADAIHPLHRTAAPPVSPCRRPALASKCSSNGQSPSSCGWRRSSIGRPPSAPRPAAELPRAEPKLAWPAGSSLGQPPSSRDRRRSSPGRPPSSPPSPPLTETACMGANWVGWSAHHPNPHLRVYSLSRMNPIHCVLN</sequence>
<dbReference type="Proteomes" id="UP000298652">
    <property type="component" value="Chromosome 4"/>
</dbReference>
<feature type="compositionally biased region" description="Pro residues" evidence="1">
    <location>
        <begin position="88"/>
        <end position="98"/>
    </location>
</feature>
<dbReference type="AlphaFoldDB" id="A0A4U6V1L7"/>
<proteinExistence type="predicted"/>
<organism evidence="2 3">
    <name type="scientific">Setaria viridis</name>
    <name type="common">Green bristlegrass</name>
    <name type="synonym">Setaria italica subsp. viridis</name>
    <dbReference type="NCBI Taxonomy" id="4556"/>
    <lineage>
        <taxon>Eukaryota</taxon>
        <taxon>Viridiplantae</taxon>
        <taxon>Streptophyta</taxon>
        <taxon>Embryophyta</taxon>
        <taxon>Tracheophyta</taxon>
        <taxon>Spermatophyta</taxon>
        <taxon>Magnoliopsida</taxon>
        <taxon>Liliopsida</taxon>
        <taxon>Poales</taxon>
        <taxon>Poaceae</taxon>
        <taxon>PACMAD clade</taxon>
        <taxon>Panicoideae</taxon>
        <taxon>Panicodae</taxon>
        <taxon>Paniceae</taxon>
        <taxon>Cenchrinae</taxon>
        <taxon>Setaria</taxon>
    </lineage>
</organism>
<reference evidence="2" key="1">
    <citation type="submission" date="2019-03" db="EMBL/GenBank/DDBJ databases">
        <title>WGS assembly of Setaria viridis.</title>
        <authorList>
            <person name="Huang P."/>
            <person name="Jenkins J."/>
            <person name="Grimwood J."/>
            <person name="Barry K."/>
            <person name="Healey A."/>
            <person name="Mamidi S."/>
            <person name="Sreedasyam A."/>
            <person name="Shu S."/>
            <person name="Feldman M."/>
            <person name="Wu J."/>
            <person name="Yu Y."/>
            <person name="Chen C."/>
            <person name="Johnson J."/>
            <person name="Rokhsar D."/>
            <person name="Baxter I."/>
            <person name="Schmutz J."/>
            <person name="Brutnell T."/>
            <person name="Kellogg E."/>
        </authorList>
    </citation>
    <scope>NUCLEOTIDE SEQUENCE [LARGE SCALE GENOMIC DNA]</scope>
</reference>
<feature type="compositionally biased region" description="Polar residues" evidence="1">
    <location>
        <begin position="27"/>
        <end position="37"/>
    </location>
</feature>
<accession>A0A4U6V1L7</accession>